<dbReference type="AlphaFoldDB" id="A0A194XCR2"/>
<protein>
    <submittedName>
        <fullName evidence="1">PGAM-domain-containing protein</fullName>
    </submittedName>
</protein>
<dbReference type="InterPro" id="IPR013078">
    <property type="entry name" value="His_Pase_superF_clade-1"/>
</dbReference>
<dbReference type="GO" id="GO:0005737">
    <property type="term" value="C:cytoplasm"/>
    <property type="evidence" value="ECO:0007669"/>
    <property type="project" value="TreeGrafter"/>
</dbReference>
<dbReference type="GeneID" id="28822751"/>
<dbReference type="InParanoid" id="A0A194XCR2"/>
<dbReference type="EMBL" id="KQ947413">
    <property type="protein sequence ID" value="KUJ17960.1"/>
    <property type="molecule type" value="Genomic_DNA"/>
</dbReference>
<accession>A0A194XCR2</accession>
<dbReference type="KEGG" id="psco:LY89DRAFT_668165"/>
<dbReference type="PANTHER" id="PTHR48100">
    <property type="entry name" value="BROAD-SPECIFICITY PHOSPHATASE YOR283W-RELATED"/>
    <property type="match status" value="1"/>
</dbReference>
<organism evidence="1 2">
    <name type="scientific">Mollisia scopiformis</name>
    <name type="common">Conifer needle endophyte fungus</name>
    <name type="synonym">Phialocephala scopiformis</name>
    <dbReference type="NCBI Taxonomy" id="149040"/>
    <lineage>
        <taxon>Eukaryota</taxon>
        <taxon>Fungi</taxon>
        <taxon>Dikarya</taxon>
        <taxon>Ascomycota</taxon>
        <taxon>Pezizomycotina</taxon>
        <taxon>Leotiomycetes</taxon>
        <taxon>Helotiales</taxon>
        <taxon>Mollisiaceae</taxon>
        <taxon>Mollisia</taxon>
    </lineage>
</organism>
<reference evidence="1 2" key="1">
    <citation type="submission" date="2015-10" db="EMBL/GenBank/DDBJ databases">
        <title>Full genome of DAOMC 229536 Phialocephala scopiformis, a fungal endophyte of spruce producing the potent anti-insectan compound rugulosin.</title>
        <authorList>
            <consortium name="DOE Joint Genome Institute"/>
            <person name="Walker A.K."/>
            <person name="Frasz S.L."/>
            <person name="Seifert K.A."/>
            <person name="Miller J.D."/>
            <person name="Mondo S.J."/>
            <person name="Labutti K."/>
            <person name="Lipzen A."/>
            <person name="Dockter R."/>
            <person name="Kennedy M."/>
            <person name="Grigoriev I.V."/>
            <person name="Spatafora J.W."/>
        </authorList>
    </citation>
    <scope>NUCLEOTIDE SEQUENCE [LARGE SCALE GENOMIC DNA]</scope>
    <source>
        <strain evidence="1 2">CBS 120377</strain>
    </source>
</reference>
<dbReference type="Proteomes" id="UP000070700">
    <property type="component" value="Unassembled WGS sequence"/>
</dbReference>
<dbReference type="GO" id="GO:0016791">
    <property type="term" value="F:phosphatase activity"/>
    <property type="evidence" value="ECO:0007669"/>
    <property type="project" value="TreeGrafter"/>
</dbReference>
<dbReference type="PANTHER" id="PTHR48100:SF1">
    <property type="entry name" value="HISTIDINE PHOSPHATASE FAMILY PROTEIN-RELATED"/>
    <property type="match status" value="1"/>
</dbReference>
<proteinExistence type="predicted"/>
<dbReference type="Pfam" id="PF00300">
    <property type="entry name" value="His_Phos_1"/>
    <property type="match status" value="1"/>
</dbReference>
<dbReference type="CDD" id="cd07067">
    <property type="entry name" value="HP_PGM_like"/>
    <property type="match status" value="1"/>
</dbReference>
<gene>
    <name evidence="1" type="ORF">LY89DRAFT_668165</name>
</gene>
<evidence type="ECO:0000313" key="1">
    <source>
        <dbReference type="EMBL" id="KUJ17960.1"/>
    </source>
</evidence>
<dbReference type="InterPro" id="IPR029033">
    <property type="entry name" value="His_PPase_superfam"/>
</dbReference>
<dbReference type="SMART" id="SM00855">
    <property type="entry name" value="PGAM"/>
    <property type="match status" value="1"/>
</dbReference>
<dbReference type="SUPFAM" id="SSF53254">
    <property type="entry name" value="Phosphoglycerate mutase-like"/>
    <property type="match status" value="1"/>
</dbReference>
<sequence>MQRHVGPAIHVPICANSSRHLTSATGCFLNHFCTSKNPSYTETNPEEIPSLPLSVPMATIPRPEFVIHLVRHAEAVHKLLNQDADYSIRNPKLTRNGQIYCIEQRSEMEPIIRRVQHILCSPLRRTIETALLLFEASIEKGIKLELREELQSFGQHPSSLGDSIAKLKETFGEIAITDGLLEDYNDVRIKESVDSDSEDGRWDDLVERVQELYEQYEGKHVEIAIVTHSSVIHSTLALDCPKLHGGILSYCWDGLKLIKREQLERLREIYGQPGELRGIKAVNLKDNQWSKEREGWLGKK</sequence>
<dbReference type="OrthoDB" id="496981at2759"/>
<dbReference type="RefSeq" id="XP_018072315.1">
    <property type="nucleotide sequence ID" value="XM_018213025.1"/>
</dbReference>
<keyword evidence="2" id="KW-1185">Reference proteome</keyword>
<evidence type="ECO:0000313" key="2">
    <source>
        <dbReference type="Proteomes" id="UP000070700"/>
    </source>
</evidence>
<name>A0A194XCR2_MOLSC</name>
<dbReference type="Gene3D" id="3.40.50.1240">
    <property type="entry name" value="Phosphoglycerate mutase-like"/>
    <property type="match status" value="1"/>
</dbReference>
<dbReference type="InterPro" id="IPR050275">
    <property type="entry name" value="PGM_Phosphatase"/>
</dbReference>